<dbReference type="GO" id="GO:0006171">
    <property type="term" value="P:cAMP biosynthetic process"/>
    <property type="evidence" value="ECO:0007669"/>
    <property type="project" value="InterPro"/>
</dbReference>
<evidence type="ECO:0000256" key="4">
    <source>
        <dbReference type="ARBA" id="ARBA00022692"/>
    </source>
</evidence>
<keyword evidence="4 10" id="KW-0812">Transmembrane</keyword>
<dbReference type="HAMAP" id="MF_01499">
    <property type="entry name" value="DacA"/>
    <property type="match status" value="1"/>
</dbReference>
<dbReference type="AlphaFoldDB" id="A0A0B0EJP1"/>
<dbReference type="PIRSF" id="PIRSF004793">
    <property type="entry name" value="UCP004793"/>
    <property type="match status" value="1"/>
</dbReference>
<dbReference type="GO" id="GO:0005524">
    <property type="term" value="F:ATP binding"/>
    <property type="evidence" value="ECO:0007669"/>
    <property type="project" value="UniProtKB-UniRule"/>
</dbReference>
<evidence type="ECO:0000256" key="10">
    <source>
        <dbReference type="HAMAP-Rule" id="MF_01499"/>
    </source>
</evidence>
<evidence type="ECO:0000256" key="2">
    <source>
        <dbReference type="ARBA" id="ARBA00022475"/>
    </source>
</evidence>
<evidence type="ECO:0000256" key="7">
    <source>
        <dbReference type="ARBA" id="ARBA00022840"/>
    </source>
</evidence>
<feature type="transmembrane region" description="Helical" evidence="10">
    <location>
        <begin position="79"/>
        <end position="100"/>
    </location>
</feature>
<dbReference type="PROSITE" id="PS51794">
    <property type="entry name" value="DAC"/>
    <property type="match status" value="1"/>
</dbReference>
<protein>
    <recommendedName>
        <fullName evidence="10">Diadenylate cyclase</fullName>
        <shortName evidence="10">DAC</shortName>
        <ecNumber evidence="10">2.7.7.85</ecNumber>
    </recommendedName>
    <alternativeName>
        <fullName evidence="10">Cyclic-di-AMP synthase</fullName>
        <shortName evidence="10">c-di-AMP synthase</shortName>
    </alternativeName>
</protein>
<evidence type="ECO:0000256" key="1">
    <source>
        <dbReference type="ARBA" id="ARBA00000877"/>
    </source>
</evidence>
<accession>A0A0B0EJP1</accession>
<reference evidence="12 13" key="1">
    <citation type="submission" date="2014-10" db="EMBL/GenBank/DDBJ databases">
        <title>Draft genome of anammox bacterium scalindua brodae, obtained using differential coverage binning of sequence data from two enrichment reactors.</title>
        <authorList>
            <person name="Speth D.R."/>
            <person name="Russ L."/>
            <person name="Kartal B."/>
            <person name="Op den Camp H.J."/>
            <person name="Dutilh B.E."/>
            <person name="Jetten M.S."/>
        </authorList>
    </citation>
    <scope>NUCLEOTIDE SEQUENCE [LARGE SCALE GENOMIC DNA]</scope>
    <source>
        <strain evidence="12">RU1</strain>
    </source>
</reference>
<feature type="transmembrane region" description="Helical" evidence="10">
    <location>
        <begin position="54"/>
        <end position="73"/>
    </location>
</feature>
<dbReference type="FunFam" id="3.40.1700.10:FF:000002">
    <property type="entry name" value="Diadenylate cyclase"/>
    <property type="match status" value="1"/>
</dbReference>
<gene>
    <name evidence="10" type="primary">dacA</name>
    <name evidence="12" type="ORF">SCABRO_00955</name>
</gene>
<evidence type="ECO:0000256" key="8">
    <source>
        <dbReference type="ARBA" id="ARBA00022989"/>
    </source>
</evidence>
<evidence type="ECO:0000256" key="3">
    <source>
        <dbReference type="ARBA" id="ARBA00022679"/>
    </source>
</evidence>
<comment type="catalytic activity">
    <reaction evidence="1 10">
        <text>2 ATP = 3',3'-c-di-AMP + 2 diphosphate</text>
        <dbReference type="Rhea" id="RHEA:35655"/>
        <dbReference type="ChEBI" id="CHEBI:30616"/>
        <dbReference type="ChEBI" id="CHEBI:33019"/>
        <dbReference type="ChEBI" id="CHEBI:71500"/>
        <dbReference type="EC" id="2.7.7.85"/>
    </reaction>
</comment>
<dbReference type="PANTHER" id="PTHR34185">
    <property type="entry name" value="DIADENYLATE CYCLASE"/>
    <property type="match status" value="1"/>
</dbReference>
<organism evidence="12 13">
    <name type="scientific">Candidatus Scalindua brodae</name>
    <dbReference type="NCBI Taxonomy" id="237368"/>
    <lineage>
        <taxon>Bacteria</taxon>
        <taxon>Pseudomonadati</taxon>
        <taxon>Planctomycetota</taxon>
        <taxon>Candidatus Brocadiia</taxon>
        <taxon>Candidatus Brocadiales</taxon>
        <taxon>Candidatus Scalinduaceae</taxon>
        <taxon>Candidatus Scalindua</taxon>
    </lineage>
</organism>
<evidence type="ECO:0000259" key="11">
    <source>
        <dbReference type="PROSITE" id="PS51794"/>
    </source>
</evidence>
<keyword evidence="6 10" id="KW-0547">Nucleotide-binding</keyword>
<dbReference type="PANTHER" id="PTHR34185:SF1">
    <property type="entry name" value="DIADENYLATE CYCLASE"/>
    <property type="match status" value="1"/>
</dbReference>
<keyword evidence="5 10" id="KW-0548">Nucleotidyltransferase</keyword>
<keyword evidence="3 10" id="KW-0808">Transferase</keyword>
<dbReference type="InterPro" id="IPR014046">
    <property type="entry name" value="C-di-AMP_synthase"/>
</dbReference>
<evidence type="ECO:0000256" key="9">
    <source>
        <dbReference type="ARBA" id="ARBA00023136"/>
    </source>
</evidence>
<keyword evidence="7 10" id="KW-0067">ATP-binding</keyword>
<proteinExistence type="inferred from homology"/>
<comment type="subunit">
    <text evidence="10">Probably a homodimer.</text>
</comment>
<dbReference type="GO" id="GO:0106408">
    <property type="term" value="F:diadenylate cyclase activity"/>
    <property type="evidence" value="ECO:0007669"/>
    <property type="project" value="UniProtKB-EC"/>
</dbReference>
<dbReference type="PATRIC" id="fig|237368.3.peg.1044"/>
<dbReference type="SUPFAM" id="SSF143597">
    <property type="entry name" value="YojJ-like"/>
    <property type="match status" value="1"/>
</dbReference>
<evidence type="ECO:0000256" key="5">
    <source>
        <dbReference type="ARBA" id="ARBA00022695"/>
    </source>
</evidence>
<dbReference type="InterPro" id="IPR034701">
    <property type="entry name" value="CdaA"/>
</dbReference>
<feature type="transmembrane region" description="Helical" evidence="10">
    <location>
        <begin position="22"/>
        <end position="42"/>
    </location>
</feature>
<comment type="similarity">
    <text evidence="10">Belongs to the adenylate cyclase family. DacA/CdaA subfamily.</text>
</comment>
<comment type="caution">
    <text evidence="10">Lacks conserved residue(s) required for the propagation of feature annotation.</text>
</comment>
<dbReference type="EC" id="2.7.7.85" evidence="10"/>
<dbReference type="Gene3D" id="3.40.1700.10">
    <property type="entry name" value="DNA integrity scanning protein, DisA, N-terminal domain"/>
    <property type="match status" value="1"/>
</dbReference>
<feature type="domain" description="DAC" evidence="11">
    <location>
        <begin position="101"/>
        <end position="257"/>
    </location>
</feature>
<evidence type="ECO:0000313" key="12">
    <source>
        <dbReference type="EMBL" id="KHE93272.1"/>
    </source>
</evidence>
<keyword evidence="9 10" id="KW-0472">Membrane</keyword>
<dbReference type="Proteomes" id="UP000030652">
    <property type="component" value="Unassembled WGS sequence"/>
</dbReference>
<dbReference type="InterPro" id="IPR050338">
    <property type="entry name" value="DisA"/>
</dbReference>
<evidence type="ECO:0000313" key="13">
    <source>
        <dbReference type="Proteomes" id="UP000030652"/>
    </source>
</evidence>
<name>A0A0B0EJP1_9BACT</name>
<dbReference type="InterPro" id="IPR003390">
    <property type="entry name" value="DNA_integrity_scan_DisA_N"/>
</dbReference>
<comment type="function">
    <text evidence="10">Catalyzes the condensation of 2 ATP molecules into cyclic di-AMP (c-di-AMP), a second messenger used to regulate differing processes in different bacteria.</text>
</comment>
<dbReference type="NCBIfam" id="TIGR00159">
    <property type="entry name" value="diadenylate cyclase CdaA"/>
    <property type="match status" value="1"/>
</dbReference>
<sequence>MDGFLGFFENFHSIVHPYWCNGWMLIKSCGEIFIIFIVLYTILRIMQGTRGAGILRGLAFTLVIVTIVILFFIKKFELYTVNWLITEFLPVLIIPIIILFQPEFRRSLIKLGHSPFFRMFVKSEIHFSKEIINAVTALSDKKIGGIITIEREDGLGVYIERGIKINSNISSHLISTIFWPGTPLHDGAVIVQEFKIAAAGCLFPLTENENISKTCGTRHRAGIGITEETDALSIIVSEETGLISVAVGGVLDENVTPDELRKKLEELSTDTVTENRGG</sequence>
<evidence type="ECO:0000256" key="6">
    <source>
        <dbReference type="ARBA" id="ARBA00022741"/>
    </source>
</evidence>
<dbReference type="eggNOG" id="COG1624">
    <property type="taxonomic scope" value="Bacteria"/>
</dbReference>
<dbReference type="EMBL" id="JRYO01000066">
    <property type="protein sequence ID" value="KHE93272.1"/>
    <property type="molecule type" value="Genomic_DNA"/>
</dbReference>
<dbReference type="Pfam" id="PF02457">
    <property type="entry name" value="DAC"/>
    <property type="match status" value="1"/>
</dbReference>
<dbReference type="GO" id="GO:0004016">
    <property type="term" value="F:adenylate cyclase activity"/>
    <property type="evidence" value="ECO:0007669"/>
    <property type="project" value="UniProtKB-UniRule"/>
</dbReference>
<comment type="caution">
    <text evidence="12">The sequence shown here is derived from an EMBL/GenBank/DDBJ whole genome shotgun (WGS) entry which is preliminary data.</text>
</comment>
<keyword evidence="2 10" id="KW-1003">Cell membrane</keyword>
<keyword evidence="8 10" id="KW-1133">Transmembrane helix</keyword>
<dbReference type="InterPro" id="IPR036888">
    <property type="entry name" value="DNA_integrity_DisA_N_sf"/>
</dbReference>